<keyword evidence="1" id="KW-0812">Transmembrane</keyword>
<keyword evidence="1" id="KW-1133">Transmembrane helix</keyword>
<dbReference type="InterPro" id="IPR045340">
    <property type="entry name" value="DUF6533"/>
</dbReference>
<dbReference type="Proteomes" id="UP000218811">
    <property type="component" value="Unassembled WGS sequence"/>
</dbReference>
<keyword evidence="1" id="KW-0472">Membrane</keyword>
<sequence>MSTFSSVFAGQSVLATEYFSAAALTISLWEHVLNLEEEIELVWHQPWSLLQMLVMVNRYGSEATLIFAAYTSHRCLQARPIEYDRNLAVLWENLKTVKYALIAGFAICFAITSVCSVANVLEIHDSLKYVEAIHACYLTAKSRYSIGVWGGMVLYDVYVFTLLLVNALSHPRRHDSEILAILSRNGALTFLVCFGLRLVQFIPITVAKPDQQFITPLIAWSLDGVMTFRLFLHMKSVEVQSRNGWDSVEGARSVYILEDIEFQVDE</sequence>
<dbReference type="OrthoDB" id="2769707at2759"/>
<dbReference type="AlphaFoldDB" id="A0A2H3JUQ1"/>
<evidence type="ECO:0000313" key="3">
    <source>
        <dbReference type="EMBL" id="PCH40444.1"/>
    </source>
</evidence>
<evidence type="ECO:0000256" key="1">
    <source>
        <dbReference type="SAM" id="Phobius"/>
    </source>
</evidence>
<protein>
    <recommendedName>
        <fullName evidence="2">DUF6533 domain-containing protein</fullName>
    </recommendedName>
</protein>
<feature type="transmembrane region" description="Helical" evidence="1">
    <location>
        <begin position="186"/>
        <end position="207"/>
    </location>
</feature>
<reference evidence="3 4" key="1">
    <citation type="journal article" date="2012" name="Science">
        <title>The Paleozoic origin of enzymatic lignin decomposition reconstructed from 31 fungal genomes.</title>
        <authorList>
            <person name="Floudas D."/>
            <person name="Binder M."/>
            <person name="Riley R."/>
            <person name="Barry K."/>
            <person name="Blanchette R.A."/>
            <person name="Henrissat B."/>
            <person name="Martinez A.T."/>
            <person name="Otillar R."/>
            <person name="Spatafora J.W."/>
            <person name="Yadav J.S."/>
            <person name="Aerts A."/>
            <person name="Benoit I."/>
            <person name="Boyd A."/>
            <person name="Carlson A."/>
            <person name="Copeland A."/>
            <person name="Coutinho P.M."/>
            <person name="de Vries R.P."/>
            <person name="Ferreira P."/>
            <person name="Findley K."/>
            <person name="Foster B."/>
            <person name="Gaskell J."/>
            <person name="Glotzer D."/>
            <person name="Gorecki P."/>
            <person name="Heitman J."/>
            <person name="Hesse C."/>
            <person name="Hori C."/>
            <person name="Igarashi K."/>
            <person name="Jurgens J.A."/>
            <person name="Kallen N."/>
            <person name="Kersten P."/>
            <person name="Kohler A."/>
            <person name="Kuees U."/>
            <person name="Kumar T.K.A."/>
            <person name="Kuo A."/>
            <person name="LaButti K."/>
            <person name="Larrondo L.F."/>
            <person name="Lindquist E."/>
            <person name="Ling A."/>
            <person name="Lombard V."/>
            <person name="Lucas S."/>
            <person name="Lundell T."/>
            <person name="Martin R."/>
            <person name="McLaughlin D.J."/>
            <person name="Morgenstern I."/>
            <person name="Morin E."/>
            <person name="Murat C."/>
            <person name="Nagy L.G."/>
            <person name="Nolan M."/>
            <person name="Ohm R.A."/>
            <person name="Patyshakuliyeva A."/>
            <person name="Rokas A."/>
            <person name="Ruiz-Duenas F.J."/>
            <person name="Sabat G."/>
            <person name="Salamov A."/>
            <person name="Samejima M."/>
            <person name="Schmutz J."/>
            <person name="Slot J.C."/>
            <person name="St John F."/>
            <person name="Stenlid J."/>
            <person name="Sun H."/>
            <person name="Sun S."/>
            <person name="Syed K."/>
            <person name="Tsang A."/>
            <person name="Wiebenga A."/>
            <person name="Young D."/>
            <person name="Pisabarro A."/>
            <person name="Eastwood D.C."/>
            <person name="Martin F."/>
            <person name="Cullen D."/>
            <person name="Grigoriev I.V."/>
            <person name="Hibbett D.S."/>
        </authorList>
    </citation>
    <scope>NUCLEOTIDE SEQUENCE [LARGE SCALE GENOMIC DNA]</scope>
    <source>
        <strain evidence="3 4">MD-104</strain>
    </source>
</reference>
<accession>A0A2H3JUQ1</accession>
<feature type="transmembrane region" description="Helical" evidence="1">
    <location>
        <begin position="213"/>
        <end position="232"/>
    </location>
</feature>
<keyword evidence="4" id="KW-1185">Reference proteome</keyword>
<feature type="transmembrane region" description="Helical" evidence="1">
    <location>
        <begin position="99"/>
        <end position="121"/>
    </location>
</feature>
<evidence type="ECO:0000313" key="4">
    <source>
        <dbReference type="Proteomes" id="UP000218811"/>
    </source>
</evidence>
<name>A0A2H3JUQ1_WOLCO</name>
<organism evidence="3 4">
    <name type="scientific">Wolfiporia cocos (strain MD-104)</name>
    <name type="common">Brown rot fungus</name>
    <dbReference type="NCBI Taxonomy" id="742152"/>
    <lineage>
        <taxon>Eukaryota</taxon>
        <taxon>Fungi</taxon>
        <taxon>Dikarya</taxon>
        <taxon>Basidiomycota</taxon>
        <taxon>Agaricomycotina</taxon>
        <taxon>Agaricomycetes</taxon>
        <taxon>Polyporales</taxon>
        <taxon>Phaeolaceae</taxon>
        <taxon>Wolfiporia</taxon>
    </lineage>
</organism>
<dbReference type="EMBL" id="KB468053">
    <property type="protein sequence ID" value="PCH40444.1"/>
    <property type="molecule type" value="Genomic_DNA"/>
</dbReference>
<feature type="transmembrane region" description="Helical" evidence="1">
    <location>
        <begin position="146"/>
        <end position="165"/>
    </location>
</feature>
<dbReference type="Pfam" id="PF20151">
    <property type="entry name" value="DUF6533"/>
    <property type="match status" value="1"/>
</dbReference>
<feature type="domain" description="DUF6533" evidence="2">
    <location>
        <begin position="18"/>
        <end position="60"/>
    </location>
</feature>
<evidence type="ECO:0000259" key="2">
    <source>
        <dbReference type="Pfam" id="PF20151"/>
    </source>
</evidence>
<dbReference type="OMA" id="VFWLIPM"/>
<gene>
    <name evidence="3" type="ORF">WOLCODRAFT_16532</name>
</gene>
<proteinExistence type="predicted"/>